<dbReference type="RefSeq" id="WP_011941116.1">
    <property type="nucleotide sequence ID" value="NC_009483.1"/>
</dbReference>
<dbReference type="OrthoDB" id="893408at2"/>
<dbReference type="KEGG" id="gur:Gura_4343"/>
<evidence type="ECO:0008006" key="3">
    <source>
        <dbReference type="Google" id="ProtNLM"/>
    </source>
</evidence>
<dbReference type="Proteomes" id="UP000006695">
    <property type="component" value="Chromosome"/>
</dbReference>
<evidence type="ECO:0000313" key="2">
    <source>
        <dbReference type="Proteomes" id="UP000006695"/>
    </source>
</evidence>
<dbReference type="EMBL" id="CP000698">
    <property type="protein sequence ID" value="ABQ28486.1"/>
    <property type="molecule type" value="Genomic_DNA"/>
</dbReference>
<protein>
    <recommendedName>
        <fullName evidence="3">STAS/SEC14 domain-containing protein</fullName>
    </recommendedName>
</protein>
<keyword evidence="2" id="KW-1185">Reference proteome</keyword>
<sequence>MLTQYYQETDVTVCWDSLNNWVSVYWRNSPSKEAVKKGCDAILKLLTSKKASLVFNDNSKITGAWGASSWVAEEWFPRMIAAGLRKFAWIESTTSALSIISAKRSATRNEGGVIRLFNDGSEAEKWLRG</sequence>
<evidence type="ECO:0000313" key="1">
    <source>
        <dbReference type="EMBL" id="ABQ28486.1"/>
    </source>
</evidence>
<name>A5G9L8_GEOUR</name>
<accession>A5G9L8</accession>
<organism evidence="1 2">
    <name type="scientific">Geotalea uraniireducens (strain Rf4)</name>
    <name type="common">Geobacter uraniireducens</name>
    <dbReference type="NCBI Taxonomy" id="351605"/>
    <lineage>
        <taxon>Bacteria</taxon>
        <taxon>Pseudomonadati</taxon>
        <taxon>Thermodesulfobacteriota</taxon>
        <taxon>Desulfuromonadia</taxon>
        <taxon>Geobacterales</taxon>
        <taxon>Geobacteraceae</taxon>
        <taxon>Geotalea</taxon>
    </lineage>
</organism>
<reference evidence="1 2" key="1">
    <citation type="submission" date="2007-05" db="EMBL/GenBank/DDBJ databases">
        <title>Complete sequence of Geobacter uraniireducens Rf4.</title>
        <authorList>
            <consortium name="US DOE Joint Genome Institute"/>
            <person name="Copeland A."/>
            <person name="Lucas S."/>
            <person name="Lapidus A."/>
            <person name="Barry K."/>
            <person name="Detter J.C."/>
            <person name="Glavina del Rio T."/>
            <person name="Hammon N."/>
            <person name="Israni S."/>
            <person name="Dalin E."/>
            <person name="Tice H."/>
            <person name="Pitluck S."/>
            <person name="Chertkov O."/>
            <person name="Brettin T."/>
            <person name="Bruce D."/>
            <person name="Han C."/>
            <person name="Schmutz J."/>
            <person name="Larimer F."/>
            <person name="Land M."/>
            <person name="Hauser L."/>
            <person name="Kyrpides N."/>
            <person name="Mikhailova N."/>
            <person name="Shelobolina E."/>
            <person name="Aklujkar M."/>
            <person name="Lovley D."/>
            <person name="Richardson P."/>
        </authorList>
    </citation>
    <scope>NUCLEOTIDE SEQUENCE [LARGE SCALE GENOMIC DNA]</scope>
    <source>
        <strain evidence="1 2">Rf4</strain>
    </source>
</reference>
<dbReference type="HOGENOM" id="CLU_128678_3_1_7"/>
<dbReference type="STRING" id="351605.Gura_4343"/>
<dbReference type="AlphaFoldDB" id="A5G9L8"/>
<gene>
    <name evidence="1" type="ordered locus">Gura_4343</name>
</gene>
<proteinExistence type="predicted"/>